<dbReference type="PANTHER" id="PTHR46485:SF5">
    <property type="entry name" value="CENTER DIVIDER, ISOFORM A"/>
    <property type="match status" value="1"/>
</dbReference>
<evidence type="ECO:0000256" key="4">
    <source>
        <dbReference type="ARBA" id="ARBA00022679"/>
    </source>
</evidence>
<dbReference type="PROSITE" id="PS00107">
    <property type="entry name" value="PROTEIN_KINASE_ATP"/>
    <property type="match status" value="1"/>
</dbReference>
<proteinExistence type="predicted"/>
<sequence>MLMAEELPLPTPTLTVEAIRSAVLRLYCLEDISVVGKLGSGFYANVYLVYHRPSKHKLALKISPSGNIQRREIEILRGLRHENVQRLFGACIIGGKLACLTEYANGGSLADLLTANSAPLPWSCRVSLAHDIIRGLSHLHENRLIHRDLSSQNILIRVNCDGTMPLSTPLPAWMCNRNGSGGEISTSSQIEPSLGLSIDQMTELWDSKSPLCAGLPVIPPSVAPTNLFHRYHRYPPYTAVVGDLGVCLDLRQRNVDATIIAGSAYCTAPECLRKLAPYSPAADIFAFGLLVCELIVRLVNNGSTIPRTAEFGLDKDNLPVPPDCPPWFLDLAVDCCKVNHLERPSVEEITDRIIGHSIDSSFIGPRAFNFVAVEKNGAAERSARKRFTGSALRGAGSQQIPTAAATVPPDCLG</sequence>
<dbReference type="InterPro" id="IPR017441">
    <property type="entry name" value="Protein_kinase_ATP_BS"/>
</dbReference>
<dbReference type="InterPro" id="IPR000719">
    <property type="entry name" value="Prot_kinase_dom"/>
</dbReference>
<keyword evidence="8" id="KW-0464">Manganese</keyword>
<dbReference type="Gene3D" id="3.30.200.20">
    <property type="entry name" value="Phosphorylase Kinase, domain 1"/>
    <property type="match status" value="1"/>
</dbReference>
<evidence type="ECO:0000259" key="10">
    <source>
        <dbReference type="PROSITE" id="PS50011"/>
    </source>
</evidence>
<keyword evidence="4" id="KW-0808">Transferase</keyword>
<dbReference type="PANTHER" id="PTHR46485">
    <property type="entry name" value="LIM DOMAIN KINASE 1"/>
    <property type="match status" value="1"/>
</dbReference>
<evidence type="ECO:0000256" key="5">
    <source>
        <dbReference type="ARBA" id="ARBA00022741"/>
    </source>
</evidence>
<keyword evidence="6 11" id="KW-0418">Kinase</keyword>
<accession>A0ABR4Q938</accession>
<evidence type="ECO:0000256" key="3">
    <source>
        <dbReference type="ARBA" id="ARBA00022527"/>
    </source>
</evidence>
<dbReference type="PROSITE" id="PS50011">
    <property type="entry name" value="PROTEIN_KINASE_DOM"/>
    <property type="match status" value="1"/>
</dbReference>
<comment type="cofactor">
    <cofactor evidence="2">
        <name>Mg(2+)</name>
        <dbReference type="ChEBI" id="CHEBI:18420"/>
    </cofactor>
</comment>
<keyword evidence="5 9" id="KW-0547">Nucleotide-binding</keyword>
<gene>
    <name evidence="11" type="ORF">TcWFU_005095</name>
</gene>
<dbReference type="InterPro" id="IPR011009">
    <property type="entry name" value="Kinase-like_dom_sf"/>
</dbReference>
<keyword evidence="12" id="KW-1185">Reference proteome</keyword>
<dbReference type="PROSITE" id="PS00109">
    <property type="entry name" value="PROTEIN_KINASE_TYR"/>
    <property type="match status" value="1"/>
</dbReference>
<feature type="binding site" evidence="9">
    <location>
        <position position="61"/>
    </location>
    <ligand>
        <name>ATP</name>
        <dbReference type="ChEBI" id="CHEBI:30616"/>
    </ligand>
</feature>
<keyword evidence="7 9" id="KW-0067">ATP-binding</keyword>
<evidence type="ECO:0000256" key="7">
    <source>
        <dbReference type="ARBA" id="ARBA00022840"/>
    </source>
</evidence>
<dbReference type="InterPro" id="IPR008266">
    <property type="entry name" value="Tyr_kinase_AS"/>
</dbReference>
<organism evidence="11 12">
    <name type="scientific">Taenia crassiceps</name>
    <dbReference type="NCBI Taxonomy" id="6207"/>
    <lineage>
        <taxon>Eukaryota</taxon>
        <taxon>Metazoa</taxon>
        <taxon>Spiralia</taxon>
        <taxon>Lophotrochozoa</taxon>
        <taxon>Platyhelminthes</taxon>
        <taxon>Cestoda</taxon>
        <taxon>Eucestoda</taxon>
        <taxon>Cyclophyllidea</taxon>
        <taxon>Taeniidae</taxon>
        <taxon>Taenia</taxon>
    </lineage>
</organism>
<dbReference type="EMBL" id="JAKROA010000006">
    <property type="protein sequence ID" value="KAL5106216.1"/>
    <property type="molecule type" value="Genomic_DNA"/>
</dbReference>
<evidence type="ECO:0000313" key="11">
    <source>
        <dbReference type="EMBL" id="KAL5106216.1"/>
    </source>
</evidence>
<evidence type="ECO:0000256" key="8">
    <source>
        <dbReference type="ARBA" id="ARBA00023211"/>
    </source>
</evidence>
<protein>
    <submittedName>
        <fullName evidence="11">LIM domain kinase 2</fullName>
    </submittedName>
</protein>
<evidence type="ECO:0000313" key="12">
    <source>
        <dbReference type="Proteomes" id="UP001651158"/>
    </source>
</evidence>
<evidence type="ECO:0000256" key="6">
    <source>
        <dbReference type="ARBA" id="ARBA00022777"/>
    </source>
</evidence>
<dbReference type="Pfam" id="PF00069">
    <property type="entry name" value="Pkinase"/>
    <property type="match status" value="2"/>
</dbReference>
<evidence type="ECO:0000256" key="1">
    <source>
        <dbReference type="ARBA" id="ARBA00001936"/>
    </source>
</evidence>
<name>A0ABR4Q938_9CEST</name>
<evidence type="ECO:0000256" key="9">
    <source>
        <dbReference type="PROSITE-ProRule" id="PRU10141"/>
    </source>
</evidence>
<comment type="cofactor">
    <cofactor evidence="1">
        <name>Mn(2+)</name>
        <dbReference type="ChEBI" id="CHEBI:29035"/>
    </cofactor>
</comment>
<dbReference type="GO" id="GO:0016301">
    <property type="term" value="F:kinase activity"/>
    <property type="evidence" value="ECO:0007669"/>
    <property type="project" value="UniProtKB-KW"/>
</dbReference>
<dbReference type="InterPro" id="IPR050940">
    <property type="entry name" value="Actin_reg-Ser/Thr_kinase"/>
</dbReference>
<comment type="caution">
    <text evidence="11">The sequence shown here is derived from an EMBL/GenBank/DDBJ whole genome shotgun (WGS) entry which is preliminary data.</text>
</comment>
<dbReference type="Gene3D" id="1.10.510.10">
    <property type="entry name" value="Transferase(Phosphotransferase) domain 1"/>
    <property type="match status" value="1"/>
</dbReference>
<reference evidence="11 12" key="1">
    <citation type="journal article" date="2022" name="Front. Cell. Infect. Microbiol.">
        <title>The Genomes of Two Strains of Taenia crassiceps the Animal Model for the Study of Human Cysticercosis.</title>
        <authorList>
            <person name="Bobes R.J."/>
            <person name="Estrada K."/>
            <person name="Rios-Valencia D.G."/>
            <person name="Calderon-Gallegos A."/>
            <person name="de la Torre P."/>
            <person name="Carrero J.C."/>
            <person name="Sanchez-Flores A."/>
            <person name="Laclette J.P."/>
        </authorList>
    </citation>
    <scope>NUCLEOTIDE SEQUENCE [LARGE SCALE GENOMIC DNA]</scope>
    <source>
        <strain evidence="11">WFUcys</strain>
    </source>
</reference>
<dbReference type="Proteomes" id="UP001651158">
    <property type="component" value="Unassembled WGS sequence"/>
</dbReference>
<dbReference type="SUPFAM" id="SSF56112">
    <property type="entry name" value="Protein kinase-like (PK-like)"/>
    <property type="match status" value="1"/>
</dbReference>
<keyword evidence="3" id="KW-0723">Serine/threonine-protein kinase</keyword>
<evidence type="ECO:0000256" key="2">
    <source>
        <dbReference type="ARBA" id="ARBA00001946"/>
    </source>
</evidence>
<feature type="domain" description="Protein kinase" evidence="10">
    <location>
        <begin position="32"/>
        <end position="363"/>
    </location>
</feature>